<organism evidence="1 2">
    <name type="scientific">Catharanthus roseus</name>
    <name type="common">Madagascar periwinkle</name>
    <name type="synonym">Vinca rosea</name>
    <dbReference type="NCBI Taxonomy" id="4058"/>
    <lineage>
        <taxon>Eukaryota</taxon>
        <taxon>Viridiplantae</taxon>
        <taxon>Streptophyta</taxon>
        <taxon>Embryophyta</taxon>
        <taxon>Tracheophyta</taxon>
        <taxon>Spermatophyta</taxon>
        <taxon>Magnoliopsida</taxon>
        <taxon>eudicotyledons</taxon>
        <taxon>Gunneridae</taxon>
        <taxon>Pentapetalae</taxon>
        <taxon>asterids</taxon>
        <taxon>lamiids</taxon>
        <taxon>Gentianales</taxon>
        <taxon>Apocynaceae</taxon>
        <taxon>Rauvolfioideae</taxon>
        <taxon>Vinceae</taxon>
        <taxon>Catharanthinae</taxon>
        <taxon>Catharanthus</taxon>
    </lineage>
</organism>
<dbReference type="Proteomes" id="UP001060085">
    <property type="component" value="Linkage Group LG03"/>
</dbReference>
<reference evidence="2" key="1">
    <citation type="journal article" date="2023" name="Nat. Plants">
        <title>Single-cell RNA sequencing provides a high-resolution roadmap for understanding the multicellular compartmentation of specialized metabolism.</title>
        <authorList>
            <person name="Sun S."/>
            <person name="Shen X."/>
            <person name="Li Y."/>
            <person name="Li Y."/>
            <person name="Wang S."/>
            <person name="Li R."/>
            <person name="Zhang H."/>
            <person name="Shen G."/>
            <person name="Guo B."/>
            <person name="Wei J."/>
            <person name="Xu J."/>
            <person name="St-Pierre B."/>
            <person name="Chen S."/>
            <person name="Sun C."/>
        </authorList>
    </citation>
    <scope>NUCLEOTIDE SEQUENCE [LARGE SCALE GENOMIC DNA]</scope>
</reference>
<evidence type="ECO:0000313" key="1">
    <source>
        <dbReference type="EMBL" id="KAI5673457.1"/>
    </source>
</evidence>
<comment type="caution">
    <text evidence="1">The sequence shown here is derived from an EMBL/GenBank/DDBJ whole genome shotgun (WGS) entry which is preliminary data.</text>
</comment>
<dbReference type="EMBL" id="CM044703">
    <property type="protein sequence ID" value="KAI5673457.1"/>
    <property type="molecule type" value="Genomic_DNA"/>
</dbReference>
<proteinExistence type="predicted"/>
<evidence type="ECO:0000313" key="2">
    <source>
        <dbReference type="Proteomes" id="UP001060085"/>
    </source>
</evidence>
<name>A0ACC0BLG6_CATRO</name>
<accession>A0ACC0BLG6</accession>
<gene>
    <name evidence="1" type="ORF">M9H77_13821</name>
</gene>
<protein>
    <submittedName>
        <fullName evidence="1">Uncharacterized protein</fullName>
    </submittedName>
</protein>
<keyword evidence="2" id="KW-1185">Reference proteome</keyword>
<sequence>MVLTYSRRNPLKRQQPAGGYAGHAIAGKNQHLTGCLHSHIKLEDLHYKLSSIFQNIPRSKRSKGRYLLKKMANVVDSDYVPHSRVPRKQIGSKHARNSQKRITEKRKGKADLSDSETYAPRLRVRGQKRALLHRSNSITQQGLFDTNIFQVYFENIWNGISVEKRNSFAYLDSLWFNMYTEGSGNGKVLNWITKKDIFSKKYVLVPIVMWSHWSLLILCHFGEQSKSSSPCMVLLDSLQSANHNLEPQIRKFVLEIYKKEDRPVTRESIQKIPFLVPKVPQQKNGEECGCYVLFYVSLFLENAPESFSISDGYPYFMKKDWFASQDLDEFCQSLGSVRAESSTQD</sequence>